<dbReference type="Proteomes" id="UP001054945">
    <property type="component" value="Unassembled WGS sequence"/>
</dbReference>
<keyword evidence="2" id="KW-1185">Reference proteome</keyword>
<evidence type="ECO:0000313" key="2">
    <source>
        <dbReference type="Proteomes" id="UP001054945"/>
    </source>
</evidence>
<proteinExistence type="predicted"/>
<protein>
    <submittedName>
        <fullName evidence="1">Uncharacterized protein</fullName>
    </submittedName>
</protein>
<comment type="caution">
    <text evidence="1">The sequence shown here is derived from an EMBL/GenBank/DDBJ whole genome shotgun (WGS) entry which is preliminary data.</text>
</comment>
<sequence>MPKITNSWGLLRFQREISESKFPLVCSTTDSASGTENRLRFLSFRTGRFLFLLEPSFLLEDMGKRFPFFDMPCYTQPRK</sequence>
<name>A0AAV4WNR7_CAEEX</name>
<dbReference type="AlphaFoldDB" id="A0AAV4WNR7"/>
<evidence type="ECO:0000313" key="1">
    <source>
        <dbReference type="EMBL" id="GIY83968.1"/>
    </source>
</evidence>
<accession>A0AAV4WNR7</accession>
<organism evidence="1 2">
    <name type="scientific">Caerostris extrusa</name>
    <name type="common">Bark spider</name>
    <name type="synonym">Caerostris bankana</name>
    <dbReference type="NCBI Taxonomy" id="172846"/>
    <lineage>
        <taxon>Eukaryota</taxon>
        <taxon>Metazoa</taxon>
        <taxon>Ecdysozoa</taxon>
        <taxon>Arthropoda</taxon>
        <taxon>Chelicerata</taxon>
        <taxon>Arachnida</taxon>
        <taxon>Araneae</taxon>
        <taxon>Araneomorphae</taxon>
        <taxon>Entelegynae</taxon>
        <taxon>Araneoidea</taxon>
        <taxon>Araneidae</taxon>
        <taxon>Caerostris</taxon>
    </lineage>
</organism>
<dbReference type="EMBL" id="BPLR01016451">
    <property type="protein sequence ID" value="GIY83968.1"/>
    <property type="molecule type" value="Genomic_DNA"/>
</dbReference>
<gene>
    <name evidence="1" type="ORF">CEXT_569211</name>
</gene>
<reference evidence="1 2" key="1">
    <citation type="submission" date="2021-06" db="EMBL/GenBank/DDBJ databases">
        <title>Caerostris extrusa draft genome.</title>
        <authorList>
            <person name="Kono N."/>
            <person name="Arakawa K."/>
        </authorList>
    </citation>
    <scope>NUCLEOTIDE SEQUENCE [LARGE SCALE GENOMIC DNA]</scope>
</reference>